<evidence type="ECO:0000256" key="3">
    <source>
        <dbReference type="SAM" id="Phobius"/>
    </source>
</evidence>
<keyword evidence="3" id="KW-1133">Transmembrane helix</keyword>
<dbReference type="EMBL" id="JBDPZD010000006">
    <property type="protein sequence ID" value="MEO3693308.1"/>
    <property type="molecule type" value="Genomic_DNA"/>
</dbReference>
<dbReference type="InterPro" id="IPR017850">
    <property type="entry name" value="Alkaline_phosphatase_core_sf"/>
</dbReference>
<comment type="similarity">
    <text evidence="1">Belongs to the sulfatase family.</text>
</comment>
<sequence>MKDAPAGSDALAASVWRLATAGLAGLVVLWMPVTLLRQIDAFLGFATGLELARDVGLAAWLLALVALVLALTGCALSAFARKLGASPRVGHALAWSLVLLPVGWVCVWQLGSAGWAWLRMTLPALPAIGAPQRVAAALAVLAVLAWLVYRGAIARLAQRWALALLALRPLAALVLVAGLGLLLALPPRVLPWRPAPALAAAPTQPAPDIYFITLDTMAAADAAICGEAGPTHMPRLKAFAAQASCFSQHYASANFTTPSTATMETGALPWTHWGVQIVAKMAEPARSATLAALLRAQGYEAHALSANLMASPRHHGSFATYSTEEVADSPSLGLVPRRALSVFADTTLPFWLSSLIPFLDTLDVYQHAEHSPFAPELTYTAALQRLDAAPAGRPQFLWVHTLPPHDPYLPPASSKYKLLPRGELDRWAQMRSMGDYQPAQQALIDKHRLRYREAMMGADTALGEFLDALARRGKLDKALIVISSDHGESFERGFLGHAGDLIHNAVIRVPLVIKLPGQTVGRVVEQPVSLADLAPTMADIAGAPQLATADGRSLAPALRGEALAEAPVFSMAMERQSRFQPLHDGHYAVIDGHFKLVLHLAAGRVELFDLRADPLEQHDLSTQDAATTKRLRALLDAKLNDAEAQRAARFGTPRGH</sequence>
<feature type="transmembrane region" description="Helical" evidence="3">
    <location>
        <begin position="161"/>
        <end position="185"/>
    </location>
</feature>
<dbReference type="PANTHER" id="PTHR42693">
    <property type="entry name" value="ARYLSULFATASE FAMILY MEMBER"/>
    <property type="match status" value="1"/>
</dbReference>
<keyword evidence="6" id="KW-1185">Reference proteome</keyword>
<dbReference type="InterPro" id="IPR000917">
    <property type="entry name" value="Sulfatase_N"/>
</dbReference>
<comment type="caution">
    <text evidence="5">The sequence shown here is derived from an EMBL/GenBank/DDBJ whole genome shotgun (WGS) entry which is preliminary data.</text>
</comment>
<feature type="transmembrane region" description="Helical" evidence="3">
    <location>
        <begin position="92"/>
        <end position="118"/>
    </location>
</feature>
<protein>
    <submittedName>
        <fullName evidence="5">Sulfatase-like hydrolase/transferase</fullName>
    </submittedName>
</protein>
<dbReference type="SUPFAM" id="SSF53649">
    <property type="entry name" value="Alkaline phosphatase-like"/>
    <property type="match status" value="1"/>
</dbReference>
<keyword evidence="2" id="KW-0378">Hydrolase</keyword>
<name>A0ABV0G6E7_9BURK</name>
<dbReference type="Gene3D" id="3.30.1120.10">
    <property type="match status" value="1"/>
</dbReference>
<evidence type="ECO:0000313" key="6">
    <source>
        <dbReference type="Proteomes" id="UP001495147"/>
    </source>
</evidence>
<evidence type="ECO:0000313" key="5">
    <source>
        <dbReference type="EMBL" id="MEO3693308.1"/>
    </source>
</evidence>
<dbReference type="RefSeq" id="WP_347706118.1">
    <property type="nucleotide sequence ID" value="NZ_JBDPZD010000006.1"/>
</dbReference>
<dbReference type="CDD" id="cd16148">
    <property type="entry name" value="sulfatase_like"/>
    <property type="match status" value="1"/>
</dbReference>
<organism evidence="5 6">
    <name type="scientific">Roseateles paludis</name>
    <dbReference type="NCBI Taxonomy" id="3145238"/>
    <lineage>
        <taxon>Bacteria</taxon>
        <taxon>Pseudomonadati</taxon>
        <taxon>Pseudomonadota</taxon>
        <taxon>Betaproteobacteria</taxon>
        <taxon>Burkholderiales</taxon>
        <taxon>Sphaerotilaceae</taxon>
        <taxon>Roseateles</taxon>
    </lineage>
</organism>
<keyword evidence="3" id="KW-0472">Membrane</keyword>
<feature type="transmembrane region" description="Helical" evidence="3">
    <location>
        <begin position="57"/>
        <end position="80"/>
    </location>
</feature>
<dbReference type="InterPro" id="IPR050738">
    <property type="entry name" value="Sulfatase"/>
</dbReference>
<evidence type="ECO:0000259" key="4">
    <source>
        <dbReference type="Pfam" id="PF00884"/>
    </source>
</evidence>
<feature type="transmembrane region" description="Helical" evidence="3">
    <location>
        <begin position="15"/>
        <end position="37"/>
    </location>
</feature>
<dbReference type="PANTHER" id="PTHR42693:SF53">
    <property type="entry name" value="ENDO-4-O-SULFATASE"/>
    <property type="match status" value="1"/>
</dbReference>
<dbReference type="Pfam" id="PF00884">
    <property type="entry name" value="Sulfatase"/>
    <property type="match status" value="1"/>
</dbReference>
<accession>A0ABV0G6E7</accession>
<evidence type="ECO:0000256" key="2">
    <source>
        <dbReference type="ARBA" id="ARBA00022801"/>
    </source>
</evidence>
<dbReference type="Proteomes" id="UP001495147">
    <property type="component" value="Unassembled WGS sequence"/>
</dbReference>
<dbReference type="Gene3D" id="3.40.720.10">
    <property type="entry name" value="Alkaline Phosphatase, subunit A"/>
    <property type="match status" value="1"/>
</dbReference>
<evidence type="ECO:0000256" key="1">
    <source>
        <dbReference type="ARBA" id="ARBA00008779"/>
    </source>
</evidence>
<gene>
    <name evidence="5" type="ORF">ABDJ85_17695</name>
</gene>
<keyword evidence="3" id="KW-0812">Transmembrane</keyword>
<feature type="transmembrane region" description="Helical" evidence="3">
    <location>
        <begin position="130"/>
        <end position="149"/>
    </location>
</feature>
<feature type="domain" description="Sulfatase N-terminal" evidence="4">
    <location>
        <begin position="207"/>
        <end position="543"/>
    </location>
</feature>
<reference evidence="5 6" key="1">
    <citation type="submission" date="2024-05" db="EMBL/GenBank/DDBJ databases">
        <title>Roseateles sp. DJS-2-20 16S ribosomal RNA gene Genome sequencing and assembly.</title>
        <authorList>
            <person name="Woo H."/>
        </authorList>
    </citation>
    <scope>NUCLEOTIDE SEQUENCE [LARGE SCALE GENOMIC DNA]</scope>
    <source>
        <strain evidence="5 6">DJS-2-20</strain>
    </source>
</reference>
<proteinExistence type="inferred from homology"/>